<evidence type="ECO:0000256" key="3">
    <source>
        <dbReference type="ARBA" id="ARBA00023125"/>
    </source>
</evidence>
<sequence>MSRLRVVIVDDEPLVCRHLGTILSAAPDVVVVGTAADGAEAVEAVVRERPDLVLMDLRMPGVDGLAATERIRALVDPPVVLVLTTFDADGHVIRALRAGAAGYLVKSTPPGELLDLIRVAARGHAVLSPVARDGLVAASATAHEEREAARARVTDLTDRERDVLTAVGDGLSNAEIAGRLSLSEATVKGYVSHLFDKLGCANRTQAGLLAQSAGLRTADDPR</sequence>
<dbReference type="Pfam" id="PF00196">
    <property type="entry name" value="GerE"/>
    <property type="match status" value="1"/>
</dbReference>
<proteinExistence type="predicted"/>
<dbReference type="PRINTS" id="PR00038">
    <property type="entry name" value="HTHLUXR"/>
</dbReference>
<dbReference type="Pfam" id="PF00072">
    <property type="entry name" value="Response_reg"/>
    <property type="match status" value="1"/>
</dbReference>
<dbReference type="InterPro" id="IPR011006">
    <property type="entry name" value="CheY-like_superfamily"/>
</dbReference>
<feature type="modified residue" description="4-aspartylphosphate" evidence="5">
    <location>
        <position position="56"/>
    </location>
</feature>
<dbReference type="SMART" id="SM00421">
    <property type="entry name" value="HTH_LUXR"/>
    <property type="match status" value="1"/>
</dbReference>
<evidence type="ECO:0000313" key="8">
    <source>
        <dbReference type="EMBL" id="MCM4077517.1"/>
    </source>
</evidence>
<dbReference type="PROSITE" id="PS50043">
    <property type="entry name" value="HTH_LUXR_2"/>
    <property type="match status" value="1"/>
</dbReference>
<dbReference type="InterPro" id="IPR058245">
    <property type="entry name" value="NreC/VraR/RcsB-like_REC"/>
</dbReference>
<dbReference type="Gene3D" id="3.40.50.2300">
    <property type="match status" value="1"/>
</dbReference>
<evidence type="ECO:0000259" key="7">
    <source>
        <dbReference type="PROSITE" id="PS50110"/>
    </source>
</evidence>
<dbReference type="CDD" id="cd17535">
    <property type="entry name" value="REC_NarL-like"/>
    <property type="match status" value="1"/>
</dbReference>
<dbReference type="RefSeq" id="WP_251797388.1">
    <property type="nucleotide sequence ID" value="NZ_JAMQOL010000010.1"/>
</dbReference>
<dbReference type="InterPro" id="IPR000792">
    <property type="entry name" value="Tscrpt_reg_LuxR_C"/>
</dbReference>
<dbReference type="PANTHER" id="PTHR43214">
    <property type="entry name" value="TWO-COMPONENT RESPONSE REGULATOR"/>
    <property type="match status" value="1"/>
</dbReference>
<accession>A0ABT0XUU7</accession>
<keyword evidence="1 5" id="KW-0597">Phosphoprotein</keyword>
<reference evidence="8 9" key="1">
    <citation type="submission" date="2022-06" db="EMBL/GenBank/DDBJ databases">
        <title>Actinoplanes abujensis sp. nov., isolated from Nigerian arid soil.</title>
        <authorList>
            <person name="Ding P."/>
        </authorList>
    </citation>
    <scope>NUCLEOTIDE SEQUENCE [LARGE SCALE GENOMIC DNA]</scope>
    <source>
        <strain evidence="9">TRM88002</strain>
    </source>
</reference>
<comment type="caution">
    <text evidence="8">The sequence shown here is derived from an EMBL/GenBank/DDBJ whole genome shotgun (WGS) entry which is preliminary data.</text>
</comment>
<keyword evidence="3" id="KW-0238">DNA-binding</keyword>
<evidence type="ECO:0000313" key="9">
    <source>
        <dbReference type="Proteomes" id="UP001523216"/>
    </source>
</evidence>
<dbReference type="PANTHER" id="PTHR43214:SF24">
    <property type="entry name" value="TRANSCRIPTIONAL REGULATORY PROTEIN NARL-RELATED"/>
    <property type="match status" value="1"/>
</dbReference>
<evidence type="ECO:0000256" key="1">
    <source>
        <dbReference type="ARBA" id="ARBA00022553"/>
    </source>
</evidence>
<dbReference type="InterPro" id="IPR001789">
    <property type="entry name" value="Sig_transdc_resp-reg_receiver"/>
</dbReference>
<keyword evidence="4" id="KW-0804">Transcription</keyword>
<dbReference type="SUPFAM" id="SSF52172">
    <property type="entry name" value="CheY-like"/>
    <property type="match status" value="1"/>
</dbReference>
<evidence type="ECO:0000256" key="5">
    <source>
        <dbReference type="PROSITE-ProRule" id="PRU00169"/>
    </source>
</evidence>
<protein>
    <submittedName>
        <fullName evidence="8">Response regulator transcription factor</fullName>
    </submittedName>
</protein>
<organism evidence="8 9">
    <name type="scientific">Paractinoplanes hotanensis</name>
    <dbReference type="NCBI Taxonomy" id="2906497"/>
    <lineage>
        <taxon>Bacteria</taxon>
        <taxon>Bacillati</taxon>
        <taxon>Actinomycetota</taxon>
        <taxon>Actinomycetes</taxon>
        <taxon>Micromonosporales</taxon>
        <taxon>Micromonosporaceae</taxon>
        <taxon>Paractinoplanes</taxon>
    </lineage>
</organism>
<evidence type="ECO:0000256" key="4">
    <source>
        <dbReference type="ARBA" id="ARBA00023163"/>
    </source>
</evidence>
<dbReference type="PROSITE" id="PS50110">
    <property type="entry name" value="RESPONSE_REGULATORY"/>
    <property type="match status" value="1"/>
</dbReference>
<dbReference type="InterPro" id="IPR039420">
    <property type="entry name" value="WalR-like"/>
</dbReference>
<dbReference type="CDD" id="cd06170">
    <property type="entry name" value="LuxR_C_like"/>
    <property type="match status" value="1"/>
</dbReference>
<dbReference type="EMBL" id="JAMQOL010000010">
    <property type="protein sequence ID" value="MCM4077517.1"/>
    <property type="molecule type" value="Genomic_DNA"/>
</dbReference>
<evidence type="ECO:0000256" key="2">
    <source>
        <dbReference type="ARBA" id="ARBA00023015"/>
    </source>
</evidence>
<dbReference type="SMART" id="SM00448">
    <property type="entry name" value="REC"/>
    <property type="match status" value="1"/>
</dbReference>
<dbReference type="InterPro" id="IPR016032">
    <property type="entry name" value="Sig_transdc_resp-reg_C-effctor"/>
</dbReference>
<feature type="domain" description="Response regulatory" evidence="7">
    <location>
        <begin position="5"/>
        <end position="121"/>
    </location>
</feature>
<evidence type="ECO:0000259" key="6">
    <source>
        <dbReference type="PROSITE" id="PS50043"/>
    </source>
</evidence>
<keyword evidence="2" id="KW-0805">Transcription regulation</keyword>
<dbReference type="Proteomes" id="UP001523216">
    <property type="component" value="Unassembled WGS sequence"/>
</dbReference>
<keyword evidence="9" id="KW-1185">Reference proteome</keyword>
<gene>
    <name evidence="8" type="ORF">LXN57_08070</name>
</gene>
<dbReference type="SUPFAM" id="SSF46894">
    <property type="entry name" value="C-terminal effector domain of the bipartite response regulators"/>
    <property type="match status" value="1"/>
</dbReference>
<name>A0ABT0XUU7_9ACTN</name>
<dbReference type="PROSITE" id="PS00622">
    <property type="entry name" value="HTH_LUXR_1"/>
    <property type="match status" value="1"/>
</dbReference>
<feature type="domain" description="HTH luxR-type" evidence="6">
    <location>
        <begin position="149"/>
        <end position="214"/>
    </location>
</feature>